<evidence type="ECO:0000256" key="3">
    <source>
        <dbReference type="ARBA" id="ARBA00022452"/>
    </source>
</evidence>
<keyword evidence="10" id="KW-1185">Reference proteome</keyword>
<evidence type="ECO:0000313" key="9">
    <source>
        <dbReference type="EMBL" id="PWK28285.1"/>
    </source>
</evidence>
<dbReference type="InterPro" id="IPR005017">
    <property type="entry name" value="OMPP1/FadL/TodX"/>
</dbReference>
<keyword evidence="4" id="KW-0812">Transmembrane</keyword>
<dbReference type="AlphaFoldDB" id="A0A316EE00"/>
<keyword evidence="3" id="KW-1134">Transmembrane beta strand</keyword>
<dbReference type="Gene3D" id="2.40.160.60">
    <property type="entry name" value="Outer membrane protein transport protein (OMPP1/FadL/TodX)"/>
    <property type="match status" value="1"/>
</dbReference>
<keyword evidence="5 8" id="KW-0732">Signal</keyword>
<keyword evidence="6" id="KW-0472">Membrane</keyword>
<feature type="signal peptide" evidence="8">
    <location>
        <begin position="1"/>
        <end position="21"/>
    </location>
</feature>
<evidence type="ECO:0000256" key="6">
    <source>
        <dbReference type="ARBA" id="ARBA00023136"/>
    </source>
</evidence>
<evidence type="ECO:0000313" key="10">
    <source>
        <dbReference type="Proteomes" id="UP000245489"/>
    </source>
</evidence>
<evidence type="ECO:0000256" key="2">
    <source>
        <dbReference type="ARBA" id="ARBA00008163"/>
    </source>
</evidence>
<sequence length="554" mass="60471">MKISFGFFAFILTFASLQVVAQDNSYEALAKMFSQTAPTGTARFQAIGGSHSALGADVSSAAGNPAGLGFYTRSEFSFTPGYQSASNSSIYAVEPGRTTNSNVNNFNIANIGVVFGGAEPQFREGWRGAFSISFSRQSTLYNNVSFAGNGASSSITDSYAESLNRQITYDQVYNPNPLTQSDLLYALNNNAPNNFGGTSSMNYWGYLVTATNNTTNPFIGAEPNAKVNQSFNFQSTGRVSQWTLAYGGTANEKFYIGGSLGIPSYHYETVKNFTENFQSYQEIKGFTDSRLLTSSGTGINLTVGTIYKPNDMIRFGLSVVTPTWYDVDETSSSAKVINVDETKGIDLGTNPDRNILNRLIGIGYKVAQRNNVYYITSIPRLSTVTYEDNYQLRTPFKANGGVALFFKKKGFVSADIEYVAYKGMNVSTTNPDSEIIGDLENSAANIKLFYNNVLNVKIGGEYRVGNVSLRGGFNYMPTPYSTNFDSGNTIDRSQKIYSAGLGYRTNEFYIDVTGMYGTTQQSFTPYSLSSSGDYASAKIDNSYVKGLVSFGIFF</sequence>
<feature type="chain" id="PRO_5016328892" evidence="8">
    <location>
        <begin position="22"/>
        <end position="554"/>
    </location>
</feature>
<protein>
    <submittedName>
        <fullName evidence="9">Long-subunit fatty acid transport protein</fullName>
    </submittedName>
</protein>
<dbReference type="RefSeq" id="WP_109741840.1">
    <property type="nucleotide sequence ID" value="NZ_QGGO01000004.1"/>
</dbReference>
<reference evidence="9 10" key="1">
    <citation type="submission" date="2018-05" db="EMBL/GenBank/DDBJ databases">
        <title>Genomic Encyclopedia of Archaeal and Bacterial Type Strains, Phase II (KMG-II): from individual species to whole genera.</title>
        <authorList>
            <person name="Goeker M."/>
        </authorList>
    </citation>
    <scope>NUCLEOTIDE SEQUENCE [LARGE SCALE GENOMIC DNA]</scope>
    <source>
        <strain evidence="9 10">DSM 22214</strain>
    </source>
</reference>
<evidence type="ECO:0000256" key="1">
    <source>
        <dbReference type="ARBA" id="ARBA00004571"/>
    </source>
</evidence>
<accession>A0A316EE00</accession>
<comment type="similarity">
    <text evidence="2">Belongs to the OmpP1/FadL family.</text>
</comment>
<dbReference type="Proteomes" id="UP000245489">
    <property type="component" value="Unassembled WGS sequence"/>
</dbReference>
<keyword evidence="7" id="KW-0998">Cell outer membrane</keyword>
<comment type="caution">
    <text evidence="9">The sequence shown here is derived from an EMBL/GenBank/DDBJ whole genome shotgun (WGS) entry which is preliminary data.</text>
</comment>
<dbReference type="SUPFAM" id="SSF56935">
    <property type="entry name" value="Porins"/>
    <property type="match status" value="1"/>
</dbReference>
<evidence type="ECO:0000256" key="4">
    <source>
        <dbReference type="ARBA" id="ARBA00022692"/>
    </source>
</evidence>
<organism evidence="9 10">
    <name type="scientific">Arcicella aurantiaca</name>
    <dbReference type="NCBI Taxonomy" id="591202"/>
    <lineage>
        <taxon>Bacteria</taxon>
        <taxon>Pseudomonadati</taxon>
        <taxon>Bacteroidota</taxon>
        <taxon>Cytophagia</taxon>
        <taxon>Cytophagales</taxon>
        <taxon>Flectobacillaceae</taxon>
        <taxon>Arcicella</taxon>
    </lineage>
</organism>
<evidence type="ECO:0000256" key="7">
    <source>
        <dbReference type="ARBA" id="ARBA00023237"/>
    </source>
</evidence>
<comment type="subcellular location">
    <subcellularLocation>
        <location evidence="1">Cell outer membrane</location>
        <topology evidence="1">Multi-pass membrane protein</topology>
    </subcellularLocation>
</comment>
<dbReference type="PANTHER" id="PTHR35093:SF8">
    <property type="entry name" value="OUTER MEMBRANE PROTEIN NMB0088-RELATED"/>
    <property type="match status" value="1"/>
</dbReference>
<name>A0A316EE00_9BACT</name>
<gene>
    <name evidence="9" type="ORF">LV89_01068</name>
</gene>
<evidence type="ECO:0000256" key="8">
    <source>
        <dbReference type="SAM" id="SignalP"/>
    </source>
</evidence>
<dbReference type="GO" id="GO:0009279">
    <property type="term" value="C:cell outer membrane"/>
    <property type="evidence" value="ECO:0007669"/>
    <property type="project" value="UniProtKB-SubCell"/>
</dbReference>
<dbReference type="PANTHER" id="PTHR35093">
    <property type="entry name" value="OUTER MEMBRANE PROTEIN NMB0088-RELATED"/>
    <property type="match status" value="1"/>
</dbReference>
<dbReference type="EMBL" id="QGGO01000004">
    <property type="protein sequence ID" value="PWK28285.1"/>
    <property type="molecule type" value="Genomic_DNA"/>
</dbReference>
<proteinExistence type="inferred from homology"/>
<dbReference type="OrthoDB" id="9765571at2"/>
<evidence type="ECO:0000256" key="5">
    <source>
        <dbReference type="ARBA" id="ARBA00022729"/>
    </source>
</evidence>
<dbReference type="GO" id="GO:0015483">
    <property type="term" value="F:long-chain fatty acid transporting porin activity"/>
    <property type="evidence" value="ECO:0007669"/>
    <property type="project" value="TreeGrafter"/>
</dbReference>